<evidence type="ECO:0000313" key="2">
    <source>
        <dbReference type="EMBL" id="KAK5164229.1"/>
    </source>
</evidence>
<dbReference type="AlphaFoldDB" id="A0AAV9NWG8"/>
<evidence type="ECO:0000313" key="3">
    <source>
        <dbReference type="Proteomes" id="UP001337655"/>
    </source>
</evidence>
<dbReference type="GeneID" id="89931253"/>
<gene>
    <name evidence="2" type="ORF">LTR77_009923</name>
</gene>
<feature type="compositionally biased region" description="Low complexity" evidence="1">
    <location>
        <begin position="90"/>
        <end position="100"/>
    </location>
</feature>
<feature type="region of interest" description="Disordered" evidence="1">
    <location>
        <begin position="19"/>
        <end position="45"/>
    </location>
</feature>
<proteinExistence type="predicted"/>
<dbReference type="EMBL" id="JAVRRT010000020">
    <property type="protein sequence ID" value="KAK5164229.1"/>
    <property type="molecule type" value="Genomic_DNA"/>
</dbReference>
<comment type="caution">
    <text evidence="2">The sequence shown here is derived from an EMBL/GenBank/DDBJ whole genome shotgun (WGS) entry which is preliminary data.</text>
</comment>
<accession>A0AAV9NWG8</accession>
<feature type="region of interest" description="Disordered" evidence="1">
    <location>
        <begin position="73"/>
        <end position="104"/>
    </location>
</feature>
<dbReference type="Proteomes" id="UP001337655">
    <property type="component" value="Unassembled WGS sequence"/>
</dbReference>
<evidence type="ECO:0000256" key="1">
    <source>
        <dbReference type="SAM" id="MobiDB-lite"/>
    </source>
</evidence>
<sequence length="241" mass="26409">MSCLFNLLRRRNISSSLNADEQPLLPTTAPISAPENNHQPPRPGSLFDAIAHADTAFGHSPCESLKEMKLHSKHNSPALSRRASDSMIHSSTTGSSVTVTAAPEPKTFGNRRCSECGHRCSILGRIVSRLNHCPASDGDCCDGECCDGDCCEGLAKCLARTTSGQDGTVSLTSQAALLEKIVTMEAKECHNLRHEAIWECSAKGRQYFRKVLDNISRRSRRSLEGTEDRDGSEEYGICWNW</sequence>
<protein>
    <submittedName>
        <fullName evidence="2">Uncharacterized protein</fullName>
    </submittedName>
</protein>
<keyword evidence="3" id="KW-1185">Reference proteome</keyword>
<organism evidence="2 3">
    <name type="scientific">Saxophila tyrrhenica</name>
    <dbReference type="NCBI Taxonomy" id="1690608"/>
    <lineage>
        <taxon>Eukaryota</taxon>
        <taxon>Fungi</taxon>
        <taxon>Dikarya</taxon>
        <taxon>Ascomycota</taxon>
        <taxon>Pezizomycotina</taxon>
        <taxon>Dothideomycetes</taxon>
        <taxon>Dothideomycetidae</taxon>
        <taxon>Mycosphaerellales</taxon>
        <taxon>Extremaceae</taxon>
        <taxon>Saxophila</taxon>
    </lineage>
</organism>
<name>A0AAV9NWG8_9PEZI</name>
<reference evidence="2 3" key="1">
    <citation type="submission" date="2023-08" db="EMBL/GenBank/DDBJ databases">
        <title>Black Yeasts Isolated from many extreme environments.</title>
        <authorList>
            <person name="Coleine C."/>
            <person name="Stajich J.E."/>
            <person name="Selbmann L."/>
        </authorList>
    </citation>
    <scope>NUCLEOTIDE SEQUENCE [LARGE SCALE GENOMIC DNA]</scope>
    <source>
        <strain evidence="2 3">CCFEE 5935</strain>
    </source>
</reference>
<dbReference type="RefSeq" id="XP_064654522.1">
    <property type="nucleotide sequence ID" value="XM_064807149.1"/>
</dbReference>